<evidence type="ECO:0008006" key="2">
    <source>
        <dbReference type="Google" id="ProtNLM"/>
    </source>
</evidence>
<reference evidence="1" key="2">
    <citation type="submission" date="2023-04" db="EMBL/GenBank/DDBJ databases">
        <authorList>
            <person name="Beletskiy A.V."/>
            <person name="Mardanov A.V."/>
            <person name="Ravin N.V."/>
        </authorList>
    </citation>
    <scope>NUCLEOTIDE SEQUENCE</scope>
    <source>
        <strain evidence="1">GKL-01</strain>
    </source>
</reference>
<dbReference type="REBASE" id="965891">
    <property type="entry name" value="TduGKL01ORF2855P"/>
</dbReference>
<name>A0AA95HB18_9GAMM</name>
<gene>
    <name evidence="1" type="ORF">QJT80_02860</name>
</gene>
<dbReference type="AlphaFoldDB" id="A0AA95HB18"/>
<proteinExistence type="predicted"/>
<evidence type="ECO:0000313" key="1">
    <source>
        <dbReference type="EMBL" id="WGZ91421.1"/>
    </source>
</evidence>
<sequence>MKARTAQTYKAAIQAWGADIYTPINISYSDYWIPTQPLESLLNTGMVGLNLSGLPLRTRAKLVKIAVCEALGYPIPKSFKKTQPRFIGQQLDIYTQKSLNLQIWNEEIIPTRRYALIQVSPEDIILKVKVVSGQALAELDTTGTLTTKYQARLETGAAPLELVSQYDTADILPAIANVVGFSAQISPADEPEVNNVLPIQVIFERLSVLIGVSFTDPGKVQERNRGAALHRLVCQQLGYTRYEDNGKFPDIRHQLLEVKLQTSATIDLGLLLPSSTERLDIKPLGNHQPRHCDTRYAIFQATTAGNTVTLTHLYIVNGQDFFTRFRQFSGKVQNQKIQISLPRDFFGS</sequence>
<organism evidence="1">
    <name type="scientific">Candidatus Thiocaldithrix dubininis</name>
    <dbReference type="NCBI Taxonomy" id="3080823"/>
    <lineage>
        <taxon>Bacteria</taxon>
        <taxon>Pseudomonadati</taxon>
        <taxon>Pseudomonadota</taxon>
        <taxon>Gammaproteobacteria</taxon>
        <taxon>Thiotrichales</taxon>
        <taxon>Thiotrichaceae</taxon>
        <taxon>Candidatus Thiocaldithrix</taxon>
    </lineage>
</organism>
<reference evidence="1" key="1">
    <citation type="journal article" date="2023" name="Int. J. Mol. Sci.">
        <title>Metagenomics Revealed a New Genus 'Candidatus Thiocaldithrix dubininis' gen. nov., sp. nov. and a New Species 'Candidatus Thiothrix putei' sp. nov. in the Family Thiotrichaceae, Some Members of Which Have Traits of Both Na+- and H+-Motive Energetics.</title>
        <authorList>
            <person name="Ravin N.V."/>
            <person name="Muntyan M.S."/>
            <person name="Smolyakov D.D."/>
            <person name="Rudenko T.S."/>
            <person name="Beletsky A.V."/>
            <person name="Mardanov A.V."/>
            <person name="Grabovich M.Y."/>
        </authorList>
    </citation>
    <scope>NUCLEOTIDE SEQUENCE</scope>
    <source>
        <strain evidence="1">GKL-01</strain>
    </source>
</reference>
<dbReference type="Proteomes" id="UP001300672">
    <property type="component" value="Chromosome"/>
</dbReference>
<dbReference type="EMBL" id="CP124755">
    <property type="protein sequence ID" value="WGZ91421.1"/>
    <property type="molecule type" value="Genomic_DNA"/>
</dbReference>
<accession>A0AA95HB18</accession>
<dbReference type="KEGG" id="tdu:QJT80_02860"/>
<protein>
    <recommendedName>
        <fullName evidence="2">Restriction endonuclease</fullName>
    </recommendedName>
</protein>